<feature type="transmembrane region" description="Helical" evidence="1">
    <location>
        <begin position="201"/>
        <end position="222"/>
    </location>
</feature>
<feature type="signal peptide" evidence="2">
    <location>
        <begin position="1"/>
        <end position="20"/>
    </location>
</feature>
<reference evidence="3" key="2">
    <citation type="submission" date="2020-11" db="EMBL/GenBank/DDBJ databases">
        <title>Whole genome sequencing of Colletotrichum sp.</title>
        <authorList>
            <person name="Li H."/>
        </authorList>
    </citation>
    <scope>NUCLEOTIDE SEQUENCE</scope>
    <source>
        <strain evidence="3">CkLH20</strain>
    </source>
</reference>
<protein>
    <submittedName>
        <fullName evidence="3">Uncharacterized protein</fullName>
    </submittedName>
</protein>
<dbReference type="GO" id="GO:0006506">
    <property type="term" value="P:GPI anchor biosynthetic process"/>
    <property type="evidence" value="ECO:0007669"/>
    <property type="project" value="TreeGrafter"/>
</dbReference>
<dbReference type="GeneID" id="62167756"/>
<name>A0A9P6LEJ3_9PEZI</name>
<dbReference type="PANTHER" id="PTHR28022:SF1">
    <property type="entry name" value="GPI MANNOSYLTRANSFERASE 2 SUBUNIT PGA1"/>
    <property type="match status" value="1"/>
</dbReference>
<keyword evidence="2" id="KW-0732">Signal</keyword>
<dbReference type="OrthoDB" id="3360032at2759"/>
<organism evidence="3 4">
    <name type="scientific">Colletotrichum karsti</name>
    <dbReference type="NCBI Taxonomy" id="1095194"/>
    <lineage>
        <taxon>Eukaryota</taxon>
        <taxon>Fungi</taxon>
        <taxon>Dikarya</taxon>
        <taxon>Ascomycota</taxon>
        <taxon>Pezizomycotina</taxon>
        <taxon>Sordariomycetes</taxon>
        <taxon>Hypocreomycetidae</taxon>
        <taxon>Glomerellales</taxon>
        <taxon>Glomerellaceae</taxon>
        <taxon>Colletotrichum</taxon>
        <taxon>Colletotrichum boninense species complex</taxon>
    </lineage>
</organism>
<dbReference type="RefSeq" id="XP_038739939.1">
    <property type="nucleotide sequence ID" value="XM_038894682.1"/>
</dbReference>
<reference evidence="3" key="1">
    <citation type="submission" date="2020-03" db="EMBL/GenBank/DDBJ databases">
        <authorList>
            <person name="He L."/>
        </authorList>
    </citation>
    <scope>NUCLEOTIDE SEQUENCE</scope>
    <source>
        <strain evidence="3">CkLH20</strain>
    </source>
</reference>
<evidence type="ECO:0000256" key="1">
    <source>
        <dbReference type="SAM" id="Phobius"/>
    </source>
</evidence>
<dbReference type="PANTHER" id="PTHR28022">
    <property type="entry name" value="GPI MANNOSYLTRANSFERASE 2 SUBUNIT PGA1"/>
    <property type="match status" value="1"/>
</dbReference>
<dbReference type="GO" id="GO:0000030">
    <property type="term" value="F:mannosyltransferase activity"/>
    <property type="evidence" value="ECO:0007669"/>
    <property type="project" value="TreeGrafter"/>
</dbReference>
<dbReference type="AlphaFoldDB" id="A0A9P6LEJ3"/>
<dbReference type="GO" id="GO:0031501">
    <property type="term" value="C:mannosyltransferase complex"/>
    <property type="evidence" value="ECO:0007669"/>
    <property type="project" value="TreeGrafter"/>
</dbReference>
<keyword evidence="1" id="KW-0812">Transmembrane</keyword>
<evidence type="ECO:0000313" key="3">
    <source>
        <dbReference type="EMBL" id="KAF9870478.1"/>
    </source>
</evidence>
<sequence length="238" mass="26398">MRHSLFFGVSLAIGLDVVQANTEKVIFLGPETVNVPTTPPTLQDLRLDVLTPDDWSKRVDLRASFPTKETPSGTATWVLLTNLTKDQRYELRVCWAATQPTAFSLDVFELPVVWDTPELITSLATYAFSRQPDSESGDAEKTPWTVGQEHEASLLFLRVLAAADYYTDNATLMANVEPVRADLILDPFLLNALPRSLLPTVGYIIAVAVMAWFLSRLILGWIQPVLAAEGKAAEKKRI</sequence>
<dbReference type="EMBL" id="JAATWM020000053">
    <property type="protein sequence ID" value="KAF9870478.1"/>
    <property type="molecule type" value="Genomic_DNA"/>
</dbReference>
<keyword evidence="1" id="KW-0472">Membrane</keyword>
<proteinExistence type="predicted"/>
<gene>
    <name evidence="3" type="ORF">CkaCkLH20_11968</name>
</gene>
<dbReference type="Pfam" id="PF10333">
    <property type="entry name" value="Pga1"/>
    <property type="match status" value="1"/>
</dbReference>
<keyword evidence="4" id="KW-1185">Reference proteome</keyword>
<evidence type="ECO:0000256" key="2">
    <source>
        <dbReference type="SAM" id="SignalP"/>
    </source>
</evidence>
<dbReference type="InterPro" id="IPR019433">
    <property type="entry name" value="GPI_ManTrfase_II_coact_Pga1"/>
</dbReference>
<accession>A0A9P6LEJ3</accession>
<keyword evidence="1" id="KW-1133">Transmembrane helix</keyword>
<dbReference type="Proteomes" id="UP000781932">
    <property type="component" value="Unassembled WGS sequence"/>
</dbReference>
<comment type="caution">
    <text evidence="3">The sequence shown here is derived from an EMBL/GenBank/DDBJ whole genome shotgun (WGS) entry which is preliminary data.</text>
</comment>
<feature type="chain" id="PRO_5040119713" evidence="2">
    <location>
        <begin position="21"/>
        <end position="238"/>
    </location>
</feature>
<evidence type="ECO:0000313" key="4">
    <source>
        <dbReference type="Proteomes" id="UP000781932"/>
    </source>
</evidence>
<dbReference type="GO" id="GO:0005789">
    <property type="term" value="C:endoplasmic reticulum membrane"/>
    <property type="evidence" value="ECO:0007669"/>
    <property type="project" value="TreeGrafter"/>
</dbReference>